<dbReference type="Proteomes" id="UP000321954">
    <property type="component" value="Chromosome"/>
</dbReference>
<sequence length="143" mass="16778">MSRKIILLCLTVLVTLYPILSAYWMLCVLLNGETILIADQKLSEYLLSIWLTWVVLVSMAIFYKWSSKGNFFFKFTNVFLLVSAVVFGFFLLEIAKLYETGSLIKDPLLFALLKTLQNFAVLFLLTFFLQAAVWWFTRKWHRQ</sequence>
<reference evidence="2 3" key="1">
    <citation type="submission" date="2019-08" db="EMBL/GenBank/DDBJ databases">
        <title>Antarcticibacterium arcticum sp. nov., a bacterium isolated from marine sediment of the Canadian Beaufort Sea.</title>
        <authorList>
            <person name="Lee Y.M."/>
            <person name="Baek K."/>
            <person name="Lee D.-H."/>
            <person name="Shin S.C."/>
            <person name="Jin Y.K."/>
            <person name="Park Y."/>
        </authorList>
    </citation>
    <scope>NUCLEOTIDE SEQUENCE [LARGE SCALE GENOMIC DNA]</scope>
    <source>
        <strain evidence="2 3">PAMC 28998</strain>
    </source>
</reference>
<dbReference type="OrthoDB" id="1442506at2"/>
<keyword evidence="1" id="KW-1133">Transmembrane helix</keyword>
<keyword evidence="3" id="KW-1185">Reference proteome</keyword>
<feature type="transmembrane region" description="Helical" evidence="1">
    <location>
        <begin position="115"/>
        <end position="137"/>
    </location>
</feature>
<keyword evidence="1" id="KW-0472">Membrane</keyword>
<accession>A0A5B8YKE7</accession>
<dbReference type="RefSeq" id="WP_146831554.1">
    <property type="nucleotide sequence ID" value="NZ_CP042476.1"/>
</dbReference>
<protein>
    <recommendedName>
        <fullName evidence="4">DUF4149 domain-containing protein</fullName>
    </recommendedName>
</protein>
<feature type="transmembrane region" description="Helical" evidence="1">
    <location>
        <begin position="45"/>
        <end position="63"/>
    </location>
</feature>
<name>A0A5B8YKE7_9FLAO</name>
<evidence type="ECO:0000256" key="1">
    <source>
        <dbReference type="SAM" id="Phobius"/>
    </source>
</evidence>
<evidence type="ECO:0000313" key="3">
    <source>
        <dbReference type="Proteomes" id="UP000321954"/>
    </source>
</evidence>
<proteinExistence type="predicted"/>
<evidence type="ECO:0008006" key="4">
    <source>
        <dbReference type="Google" id="ProtNLM"/>
    </source>
</evidence>
<evidence type="ECO:0000313" key="2">
    <source>
        <dbReference type="EMBL" id="QED37083.1"/>
    </source>
</evidence>
<dbReference type="AlphaFoldDB" id="A0A5B8YKE7"/>
<gene>
    <name evidence="2" type="ORF">FK178_04875</name>
</gene>
<feature type="transmembrane region" description="Helical" evidence="1">
    <location>
        <begin position="75"/>
        <end position="95"/>
    </location>
</feature>
<dbReference type="EMBL" id="CP042476">
    <property type="protein sequence ID" value="QED37083.1"/>
    <property type="molecule type" value="Genomic_DNA"/>
</dbReference>
<organism evidence="2 3">
    <name type="scientific">Antarcticibacterium arcticum</name>
    <dbReference type="NCBI Taxonomy" id="2585771"/>
    <lineage>
        <taxon>Bacteria</taxon>
        <taxon>Pseudomonadati</taxon>
        <taxon>Bacteroidota</taxon>
        <taxon>Flavobacteriia</taxon>
        <taxon>Flavobacteriales</taxon>
        <taxon>Flavobacteriaceae</taxon>
        <taxon>Antarcticibacterium</taxon>
    </lineage>
</organism>
<dbReference type="KEGG" id="anp:FK178_04875"/>
<keyword evidence="1" id="KW-0812">Transmembrane</keyword>